<organism evidence="1 2">
    <name type="scientific">Puccinia striiformis f. sp. tritici PST-78</name>
    <dbReference type="NCBI Taxonomy" id="1165861"/>
    <lineage>
        <taxon>Eukaryota</taxon>
        <taxon>Fungi</taxon>
        <taxon>Dikarya</taxon>
        <taxon>Basidiomycota</taxon>
        <taxon>Pucciniomycotina</taxon>
        <taxon>Pucciniomycetes</taxon>
        <taxon>Pucciniales</taxon>
        <taxon>Pucciniaceae</taxon>
        <taxon>Puccinia</taxon>
    </lineage>
</organism>
<name>A0A0L0VW15_9BASI</name>
<evidence type="ECO:0000313" key="1">
    <source>
        <dbReference type="EMBL" id="KNF03479.1"/>
    </source>
</evidence>
<protein>
    <submittedName>
        <fullName evidence="1">Uncharacterized protein</fullName>
    </submittedName>
</protein>
<keyword evidence="2" id="KW-1185">Reference proteome</keyword>
<comment type="caution">
    <text evidence="1">The sequence shown here is derived from an EMBL/GenBank/DDBJ whole genome shotgun (WGS) entry which is preliminary data.</text>
</comment>
<dbReference type="EMBL" id="AJIL01000017">
    <property type="protein sequence ID" value="KNF03479.1"/>
    <property type="molecule type" value="Genomic_DNA"/>
</dbReference>
<sequence>MGFIQTGQHPLEAKQQAPIFHQRLSLRLKKELKTLSAPLKYSKADFRLSNVPVKVGTFSEWKIPYCAALSCTICLLTKVGIPLVFWQRYYTTPKSLAQLQTSPTSIHKKFTFRPWMFDHSSRTITSLKILLPSNGLNEQLDILERMMRGVT</sequence>
<dbReference type="Proteomes" id="UP000054564">
    <property type="component" value="Unassembled WGS sequence"/>
</dbReference>
<accession>A0A0L0VW15</accession>
<gene>
    <name evidence="1" type="ORF">PSTG_03417</name>
</gene>
<proteinExistence type="predicted"/>
<dbReference type="AlphaFoldDB" id="A0A0L0VW15"/>
<evidence type="ECO:0000313" key="2">
    <source>
        <dbReference type="Proteomes" id="UP000054564"/>
    </source>
</evidence>
<reference evidence="2" key="1">
    <citation type="submission" date="2014-03" db="EMBL/GenBank/DDBJ databases">
        <title>The Genome Sequence of Puccinia striiformis f. sp. tritici PST-78.</title>
        <authorList>
            <consortium name="The Broad Institute Genome Sequencing Platform"/>
            <person name="Cuomo C."/>
            <person name="Hulbert S."/>
            <person name="Chen X."/>
            <person name="Walker B."/>
            <person name="Young S.K."/>
            <person name="Zeng Q."/>
            <person name="Gargeya S."/>
            <person name="Fitzgerald M."/>
            <person name="Haas B."/>
            <person name="Abouelleil A."/>
            <person name="Alvarado L."/>
            <person name="Arachchi H.M."/>
            <person name="Berlin A.M."/>
            <person name="Chapman S.B."/>
            <person name="Goldberg J."/>
            <person name="Griggs A."/>
            <person name="Gujja S."/>
            <person name="Hansen M."/>
            <person name="Howarth C."/>
            <person name="Imamovic A."/>
            <person name="Larimer J."/>
            <person name="McCowan C."/>
            <person name="Montmayeur A."/>
            <person name="Murphy C."/>
            <person name="Neiman D."/>
            <person name="Pearson M."/>
            <person name="Priest M."/>
            <person name="Roberts A."/>
            <person name="Saif S."/>
            <person name="Shea T."/>
            <person name="Sisk P."/>
            <person name="Sykes S."/>
            <person name="Wortman J."/>
            <person name="Nusbaum C."/>
            <person name="Birren B."/>
        </authorList>
    </citation>
    <scope>NUCLEOTIDE SEQUENCE [LARGE SCALE GENOMIC DNA]</scope>
    <source>
        <strain evidence="2">race PST-78</strain>
    </source>
</reference>